<reference evidence="1 2" key="1">
    <citation type="journal article" date="2013" name="PLoS ONE">
        <title>Assembly-driven community genomics of a hypersaline microbial ecosystem.</title>
        <authorList>
            <person name="Podell S."/>
            <person name="Ugalde J.A."/>
            <person name="Narasingarao P."/>
            <person name="Banfield J.F."/>
            <person name="Heidelberg K.B."/>
            <person name="Allen E.E."/>
        </authorList>
    </citation>
    <scope>NUCLEOTIDE SEQUENCE [LARGE SCALE GENOMIC DNA]</scope>
    <source>
        <strain evidence="2">J07HQW2</strain>
    </source>
</reference>
<protein>
    <submittedName>
        <fullName evidence="1">Uncharacterized protein</fullName>
    </submittedName>
</protein>
<name>U1NB15_9EURY</name>
<dbReference type="Proteomes" id="UP000030710">
    <property type="component" value="Unassembled WGS sequence"/>
</dbReference>
<evidence type="ECO:0000313" key="1">
    <source>
        <dbReference type="EMBL" id="ERG94050.1"/>
    </source>
</evidence>
<organism evidence="1 2">
    <name type="scientific">Haloquadratum walsbyi J07HQW2</name>
    <dbReference type="NCBI Taxonomy" id="1238425"/>
    <lineage>
        <taxon>Archaea</taxon>
        <taxon>Methanobacteriati</taxon>
        <taxon>Methanobacteriota</taxon>
        <taxon>Stenosarchaea group</taxon>
        <taxon>Halobacteria</taxon>
        <taxon>Halobacteriales</taxon>
        <taxon>Haloferacaceae</taxon>
        <taxon>Haloquadratum</taxon>
    </lineage>
</organism>
<dbReference type="HOGENOM" id="CLU_2985635_0_0_2"/>
<sequence>MTRDTMFSRSETDSLCYEYGAEESQPYTPDLIEKAIIKRLGTQKRDHRERGKGRDPL</sequence>
<proteinExistence type="predicted"/>
<gene>
    <name evidence="1" type="ORF">J07HQW2_00484</name>
</gene>
<dbReference type="RefSeq" id="WP_021053544.1">
    <property type="nucleotide sequence ID" value="NZ_KE356561.1"/>
</dbReference>
<evidence type="ECO:0000313" key="2">
    <source>
        <dbReference type="Proteomes" id="UP000030710"/>
    </source>
</evidence>
<accession>U1NB15</accession>
<dbReference type="AlphaFoldDB" id="U1NB15"/>
<dbReference type="EMBL" id="KE356561">
    <property type="protein sequence ID" value="ERG94050.1"/>
    <property type="molecule type" value="Genomic_DNA"/>
</dbReference>